<dbReference type="InterPro" id="IPR013096">
    <property type="entry name" value="Cupin_2"/>
</dbReference>
<protein>
    <submittedName>
        <fullName evidence="3">Cupin domain-containing protein</fullName>
    </submittedName>
</protein>
<evidence type="ECO:0000256" key="1">
    <source>
        <dbReference type="SAM" id="SignalP"/>
    </source>
</evidence>
<dbReference type="SUPFAM" id="SSF51182">
    <property type="entry name" value="RmlC-like cupins"/>
    <property type="match status" value="1"/>
</dbReference>
<gene>
    <name evidence="3" type="ORF">ACFQ1S_32375</name>
</gene>
<organism evidence="3 4">
    <name type="scientific">Kibdelosporangium lantanae</name>
    <dbReference type="NCBI Taxonomy" id="1497396"/>
    <lineage>
        <taxon>Bacteria</taxon>
        <taxon>Bacillati</taxon>
        <taxon>Actinomycetota</taxon>
        <taxon>Actinomycetes</taxon>
        <taxon>Pseudonocardiales</taxon>
        <taxon>Pseudonocardiaceae</taxon>
        <taxon>Kibdelosporangium</taxon>
    </lineage>
</organism>
<evidence type="ECO:0000313" key="3">
    <source>
        <dbReference type="EMBL" id="MFD1049896.1"/>
    </source>
</evidence>
<comment type="caution">
    <text evidence="3">The sequence shown here is derived from an EMBL/GenBank/DDBJ whole genome shotgun (WGS) entry which is preliminary data.</text>
</comment>
<evidence type="ECO:0000313" key="4">
    <source>
        <dbReference type="Proteomes" id="UP001597045"/>
    </source>
</evidence>
<keyword evidence="1" id="KW-0732">Signal</keyword>
<accession>A0ABW3MGT4</accession>
<name>A0ABW3MGT4_9PSEU</name>
<dbReference type="EMBL" id="JBHTIS010002472">
    <property type="protein sequence ID" value="MFD1049896.1"/>
    <property type="molecule type" value="Genomic_DNA"/>
</dbReference>
<reference evidence="4" key="1">
    <citation type="journal article" date="2019" name="Int. J. Syst. Evol. Microbiol.">
        <title>The Global Catalogue of Microorganisms (GCM) 10K type strain sequencing project: providing services to taxonomists for standard genome sequencing and annotation.</title>
        <authorList>
            <consortium name="The Broad Institute Genomics Platform"/>
            <consortium name="The Broad Institute Genome Sequencing Center for Infectious Disease"/>
            <person name="Wu L."/>
            <person name="Ma J."/>
        </authorList>
    </citation>
    <scope>NUCLEOTIDE SEQUENCE [LARGE SCALE GENOMIC DNA]</scope>
    <source>
        <strain evidence="4">JCM 31486</strain>
    </source>
</reference>
<feature type="signal peptide" evidence="1">
    <location>
        <begin position="1"/>
        <end position="23"/>
    </location>
</feature>
<dbReference type="Proteomes" id="UP001597045">
    <property type="component" value="Unassembled WGS sequence"/>
</dbReference>
<evidence type="ECO:0000259" key="2">
    <source>
        <dbReference type="Pfam" id="PF07883"/>
    </source>
</evidence>
<dbReference type="InterPro" id="IPR014710">
    <property type="entry name" value="RmlC-like_jellyroll"/>
</dbReference>
<keyword evidence="4" id="KW-1185">Reference proteome</keyword>
<proteinExistence type="predicted"/>
<feature type="chain" id="PRO_5045103888" evidence="1">
    <location>
        <begin position="24"/>
        <end position="140"/>
    </location>
</feature>
<dbReference type="Pfam" id="PF07883">
    <property type="entry name" value="Cupin_2"/>
    <property type="match status" value="1"/>
</dbReference>
<dbReference type="Gene3D" id="2.60.120.10">
    <property type="entry name" value="Jelly Rolls"/>
    <property type="match status" value="1"/>
</dbReference>
<feature type="domain" description="Cupin type-2" evidence="2">
    <location>
        <begin position="49"/>
        <end position="118"/>
    </location>
</feature>
<sequence length="140" mass="14396">MRAAALAGAVLTTFALTAVPAGATPGSGVTGVIISQTTVGDKDIILREITLAPRTGSTGWHTHDGTLYALVKQGTLTHTFACDKVDVYHQGAVFSEPAGPDKVHIGQNLGDVPVVLDVVYVLPHGKPLSEDAPDPGCGFP</sequence>
<dbReference type="InterPro" id="IPR011051">
    <property type="entry name" value="RmlC_Cupin_sf"/>
</dbReference>